<evidence type="ECO:0000313" key="11">
    <source>
        <dbReference type="EMBL" id="RKQ88118.1"/>
    </source>
</evidence>
<evidence type="ECO:0000313" key="12">
    <source>
        <dbReference type="Proteomes" id="UP000278962"/>
    </source>
</evidence>
<dbReference type="GO" id="GO:0005886">
    <property type="term" value="C:plasma membrane"/>
    <property type="evidence" value="ECO:0007669"/>
    <property type="project" value="UniProtKB-SubCell"/>
</dbReference>
<accession>A0A660L3V9</accession>
<feature type="transmembrane region" description="Helical" evidence="8">
    <location>
        <begin position="637"/>
        <end position="656"/>
    </location>
</feature>
<keyword evidence="4" id="KW-1003">Cell membrane</keyword>
<keyword evidence="6 8" id="KW-1133">Transmembrane helix</keyword>
<feature type="transmembrane region" description="Helical" evidence="8">
    <location>
        <begin position="396"/>
        <end position="417"/>
    </location>
</feature>
<evidence type="ECO:0000256" key="8">
    <source>
        <dbReference type="SAM" id="Phobius"/>
    </source>
</evidence>
<dbReference type="Pfam" id="PF01032">
    <property type="entry name" value="FecCD"/>
    <property type="match status" value="2"/>
</dbReference>
<dbReference type="RefSeq" id="WP_121257346.1">
    <property type="nucleotide sequence ID" value="NZ_RBIL01000002.1"/>
</dbReference>
<feature type="transmembrane region" description="Helical" evidence="8">
    <location>
        <begin position="274"/>
        <end position="293"/>
    </location>
</feature>
<dbReference type="AlphaFoldDB" id="A0A660L3V9"/>
<sequence length="661" mass="65173">MTRRVAAFALAGLALALVAGVLDVAQGQGDVPLGDVWSALFARGESLNDALVRDIRLPRVAAGIVAGFALAGAAVILQAITRNPLAEPATLGLTAGGALAVTLVAAYASLAPGAPTIAVAFVGVAAGTALIGAMAAAGGGGVRLILAGMAVGLALAAGTAAVRLTRETETSGLFLWGAGSLLQNGWGPLTAGVLIGAPALLATLLLTRSLDVAVLGEQTARALGQRAGLVQLASVALAAVLTAVAVGLVGPIAFVGILAGGLARAARPRGHRQALLVALPWGAAILLAADVAGRLITGLDTETPAGVVCALIGAPVLVVVAKRLRGEVGQSLDTRAGGARWRPKAALAAALLLPVAVIGSLCLGEIRIGPGEVLGSILGRGSPLGEIALESRAPRLAVALLGGACLAASGTVLQAAVRNPFAGPELAGVVGGASVGAFLVLLAFPDAPTLVLPFASFAGALVAMGAVLALAGGGSPTRLALVGLAVTAACSAVTMLMLLNAQPAAATAITWLIGSTYATSWADFRLLAVPAALLLPLVFLAVRRLDVLMLDDDLSRSLGLRTSRTRALLLAAGAALGAAAVAVCGAIAFVGLLAPHAARLLAGGNHRRSLPMAMTLGALLLGLADAVGRTVLAPTEIPSGLVVSLIGAPYLAVLLWRSRTA</sequence>
<dbReference type="Proteomes" id="UP000278962">
    <property type="component" value="Unassembled WGS sequence"/>
</dbReference>
<evidence type="ECO:0000256" key="1">
    <source>
        <dbReference type="ARBA" id="ARBA00004651"/>
    </source>
</evidence>
<dbReference type="InterPro" id="IPR037294">
    <property type="entry name" value="ABC_BtuC-like"/>
</dbReference>
<feature type="transmembrane region" description="Helical" evidence="8">
    <location>
        <begin position="116"/>
        <end position="137"/>
    </location>
</feature>
<feature type="transmembrane region" description="Helical" evidence="8">
    <location>
        <begin position="479"/>
        <end position="498"/>
    </location>
</feature>
<reference evidence="11 12" key="1">
    <citation type="submission" date="2018-10" db="EMBL/GenBank/DDBJ databases">
        <title>Genomic Encyclopedia of Archaeal and Bacterial Type Strains, Phase II (KMG-II): from individual species to whole genera.</title>
        <authorList>
            <person name="Goeker M."/>
        </authorList>
    </citation>
    <scope>NUCLEOTIDE SEQUENCE [LARGE SCALE GENOMIC DNA]</scope>
    <source>
        <strain evidence="11 12">DSM 14954</strain>
    </source>
</reference>
<feature type="transmembrane region" description="Helical" evidence="8">
    <location>
        <begin position="57"/>
        <end position="77"/>
    </location>
</feature>
<evidence type="ECO:0000256" key="2">
    <source>
        <dbReference type="ARBA" id="ARBA00007935"/>
    </source>
</evidence>
<evidence type="ECO:0000256" key="9">
    <source>
        <dbReference type="SAM" id="SignalP"/>
    </source>
</evidence>
<feature type="transmembrane region" description="Helical" evidence="8">
    <location>
        <begin position="89"/>
        <end position="110"/>
    </location>
</feature>
<protein>
    <submittedName>
        <fullName evidence="11">Iron complex transport system permease protein</fullName>
    </submittedName>
</protein>
<feature type="transmembrane region" description="Helical" evidence="8">
    <location>
        <begin position="565"/>
        <end position="598"/>
    </location>
</feature>
<dbReference type="Gene3D" id="1.10.3470.10">
    <property type="entry name" value="ABC transporter involved in vitamin B12 uptake, BtuC"/>
    <property type="match status" value="2"/>
</dbReference>
<evidence type="ECO:0000256" key="7">
    <source>
        <dbReference type="ARBA" id="ARBA00023136"/>
    </source>
</evidence>
<evidence type="ECO:0000259" key="10">
    <source>
        <dbReference type="PROSITE" id="PS50042"/>
    </source>
</evidence>
<dbReference type="GO" id="GO:0022857">
    <property type="term" value="F:transmembrane transporter activity"/>
    <property type="evidence" value="ECO:0007669"/>
    <property type="project" value="InterPro"/>
</dbReference>
<feature type="transmembrane region" description="Helical" evidence="8">
    <location>
        <begin position="610"/>
        <end position="631"/>
    </location>
</feature>
<feature type="transmembrane region" description="Helical" evidence="8">
    <location>
        <begin position="527"/>
        <end position="545"/>
    </location>
</feature>
<comment type="similarity">
    <text evidence="2">Belongs to the binding-protein-dependent transport system permease family. FecCD subfamily.</text>
</comment>
<dbReference type="PROSITE" id="PS50042">
    <property type="entry name" value="CNMP_BINDING_3"/>
    <property type="match status" value="1"/>
</dbReference>
<evidence type="ECO:0000256" key="5">
    <source>
        <dbReference type="ARBA" id="ARBA00022692"/>
    </source>
</evidence>
<dbReference type="InterPro" id="IPR000522">
    <property type="entry name" value="ABC_transptr_permease_BtuC"/>
</dbReference>
<dbReference type="PANTHER" id="PTHR30472">
    <property type="entry name" value="FERRIC ENTEROBACTIN TRANSPORT SYSTEM PERMEASE PROTEIN"/>
    <property type="match status" value="1"/>
</dbReference>
<feature type="transmembrane region" description="Helical" evidence="8">
    <location>
        <begin position="251"/>
        <end position="267"/>
    </location>
</feature>
<proteinExistence type="inferred from homology"/>
<dbReference type="GO" id="GO:0033214">
    <property type="term" value="P:siderophore-iron import into cell"/>
    <property type="evidence" value="ECO:0007669"/>
    <property type="project" value="TreeGrafter"/>
</dbReference>
<dbReference type="PANTHER" id="PTHR30472:SF37">
    <property type="entry name" value="FE(3+) DICITRATE TRANSPORT SYSTEM PERMEASE PROTEIN FECD-RELATED"/>
    <property type="match status" value="1"/>
</dbReference>
<keyword evidence="3" id="KW-0813">Transport</keyword>
<gene>
    <name evidence="11" type="ORF">C8N24_6159</name>
</gene>
<feature type="transmembrane region" description="Helical" evidence="8">
    <location>
        <begin position="450"/>
        <end position="472"/>
    </location>
</feature>
<dbReference type="SUPFAM" id="SSF81345">
    <property type="entry name" value="ABC transporter involved in vitamin B12 uptake, BtuC"/>
    <property type="match status" value="2"/>
</dbReference>
<name>A0A660L3V9_9ACTN</name>
<comment type="subcellular location">
    <subcellularLocation>
        <location evidence="1">Cell membrane</location>
        <topology evidence="1">Multi-pass membrane protein</topology>
    </subcellularLocation>
</comment>
<evidence type="ECO:0000256" key="6">
    <source>
        <dbReference type="ARBA" id="ARBA00022989"/>
    </source>
</evidence>
<organism evidence="11 12">
    <name type="scientific">Solirubrobacter pauli</name>
    <dbReference type="NCBI Taxonomy" id="166793"/>
    <lineage>
        <taxon>Bacteria</taxon>
        <taxon>Bacillati</taxon>
        <taxon>Actinomycetota</taxon>
        <taxon>Thermoleophilia</taxon>
        <taxon>Solirubrobacterales</taxon>
        <taxon>Solirubrobacteraceae</taxon>
        <taxon>Solirubrobacter</taxon>
    </lineage>
</organism>
<evidence type="ECO:0000256" key="3">
    <source>
        <dbReference type="ARBA" id="ARBA00022448"/>
    </source>
</evidence>
<feature type="chain" id="PRO_5039479487" evidence="9">
    <location>
        <begin position="20"/>
        <end position="661"/>
    </location>
</feature>
<keyword evidence="12" id="KW-1185">Reference proteome</keyword>
<feature type="transmembrane region" description="Helical" evidence="8">
    <location>
        <begin position="426"/>
        <end position="444"/>
    </location>
</feature>
<feature type="transmembrane region" description="Helical" evidence="8">
    <location>
        <begin position="144"/>
        <end position="165"/>
    </location>
</feature>
<keyword evidence="5 8" id="KW-0812">Transmembrane</keyword>
<evidence type="ECO:0000256" key="4">
    <source>
        <dbReference type="ARBA" id="ARBA00022475"/>
    </source>
</evidence>
<feature type="domain" description="Cyclic nucleotide-binding" evidence="10">
    <location>
        <begin position="364"/>
        <end position="397"/>
    </location>
</feature>
<feature type="transmembrane region" description="Helical" evidence="8">
    <location>
        <begin position="305"/>
        <end position="324"/>
    </location>
</feature>
<feature type="transmembrane region" description="Helical" evidence="8">
    <location>
        <begin position="345"/>
        <end position="366"/>
    </location>
</feature>
<comment type="caution">
    <text evidence="11">The sequence shown here is derived from an EMBL/GenBank/DDBJ whole genome shotgun (WGS) entry which is preliminary data.</text>
</comment>
<dbReference type="InterPro" id="IPR000595">
    <property type="entry name" value="cNMP-bd_dom"/>
</dbReference>
<feature type="signal peptide" evidence="9">
    <location>
        <begin position="1"/>
        <end position="19"/>
    </location>
</feature>
<dbReference type="OrthoDB" id="9782305at2"/>
<dbReference type="EMBL" id="RBIL01000002">
    <property type="protein sequence ID" value="RKQ88118.1"/>
    <property type="molecule type" value="Genomic_DNA"/>
</dbReference>
<keyword evidence="9" id="KW-0732">Signal</keyword>
<dbReference type="CDD" id="cd06550">
    <property type="entry name" value="TM_ABC_iron-siderophores_like"/>
    <property type="match status" value="2"/>
</dbReference>
<keyword evidence="7 8" id="KW-0472">Membrane</keyword>